<comment type="caution">
    <text evidence="1">The sequence shown here is derived from an EMBL/GenBank/DDBJ whole genome shotgun (WGS) entry which is preliminary data.</text>
</comment>
<gene>
    <name evidence="1" type="ORF">M0654_19230</name>
</gene>
<keyword evidence="2" id="KW-1185">Reference proteome</keyword>
<accession>A0ABT0IWH6</accession>
<evidence type="ECO:0000313" key="2">
    <source>
        <dbReference type="Proteomes" id="UP001202827"/>
    </source>
</evidence>
<dbReference type="Gene3D" id="6.10.250.730">
    <property type="match status" value="1"/>
</dbReference>
<name>A0ABT0IWH6_9HYPH</name>
<protein>
    <submittedName>
        <fullName evidence="1">DUF982 domain-containing protein</fullName>
    </submittedName>
</protein>
<dbReference type="RefSeq" id="WP_118850320.1">
    <property type="nucleotide sequence ID" value="NZ_JALPRY010000024.1"/>
</dbReference>
<dbReference type="Proteomes" id="UP001202827">
    <property type="component" value="Unassembled WGS sequence"/>
</dbReference>
<proteinExistence type="predicted"/>
<dbReference type="Pfam" id="PF06169">
    <property type="entry name" value="DUF982"/>
    <property type="match status" value="1"/>
</dbReference>
<evidence type="ECO:0000313" key="1">
    <source>
        <dbReference type="EMBL" id="MCK8782116.1"/>
    </source>
</evidence>
<reference evidence="1 2" key="1">
    <citation type="submission" date="2022-04" db="EMBL/GenBank/DDBJ databases">
        <title>Rhizobium coralii sp. nov., isolated from coral Turbinaria peltata.</title>
        <authorList>
            <person name="Sun H."/>
        </authorList>
    </citation>
    <scope>NUCLEOTIDE SEQUENCE [LARGE SCALE GENOMIC DNA]</scope>
    <source>
        <strain evidence="1 2">NTR19</strain>
    </source>
</reference>
<organism evidence="1 2">
    <name type="scientific">Neorhizobium turbinariae</name>
    <dbReference type="NCBI Taxonomy" id="2937795"/>
    <lineage>
        <taxon>Bacteria</taxon>
        <taxon>Pseudomonadati</taxon>
        <taxon>Pseudomonadota</taxon>
        <taxon>Alphaproteobacteria</taxon>
        <taxon>Hyphomicrobiales</taxon>
        <taxon>Rhizobiaceae</taxon>
        <taxon>Rhizobium/Agrobacterium group</taxon>
        <taxon>Neorhizobium</taxon>
    </lineage>
</organism>
<sequence>MNMQMRASDTRWLTPVYVRIGHEVPEAIRSPREALNQLLYRWPPVYGEAYHLAKQRCSLAMAGKTSCEASREAFIMACIEAKVLD</sequence>
<dbReference type="InterPro" id="IPR010385">
    <property type="entry name" value="DUF982"/>
</dbReference>
<dbReference type="EMBL" id="JALPRY010000024">
    <property type="protein sequence ID" value="MCK8782116.1"/>
    <property type="molecule type" value="Genomic_DNA"/>
</dbReference>